<evidence type="ECO:0000259" key="1">
    <source>
        <dbReference type="Pfam" id="PF07905"/>
    </source>
</evidence>
<comment type="caution">
    <text evidence="3">The sequence shown here is derived from an EMBL/GenBank/DDBJ whole genome shotgun (WGS) entry which is preliminary data.</text>
</comment>
<name>D7WBR0_9CORY</name>
<accession>D7WBR0</accession>
<protein>
    <submittedName>
        <fullName evidence="3">Purine catabolism regulatory protein-like family</fullName>
    </submittedName>
</protein>
<dbReference type="InterPro" id="IPR012914">
    <property type="entry name" value="PucR_dom"/>
</dbReference>
<dbReference type="HOGENOM" id="CLU_017436_4_0_11"/>
<reference evidence="3" key="1">
    <citation type="submission" date="2010-06" db="EMBL/GenBank/DDBJ databases">
        <authorList>
            <person name="Muzny D."/>
            <person name="Qin X."/>
            <person name="Buhay C."/>
            <person name="Dugan-Rocha S."/>
            <person name="Ding Y."/>
            <person name="Chen G."/>
            <person name="Hawes A."/>
            <person name="Holder M."/>
            <person name="Jhangiani S."/>
            <person name="Johnson A."/>
            <person name="Khan Z."/>
            <person name="Li Z."/>
            <person name="Liu W."/>
            <person name="Liu X."/>
            <person name="Perez L."/>
            <person name="Shen H."/>
            <person name="Wang Q."/>
            <person name="Watt J."/>
            <person name="Xi L."/>
            <person name="Xin Y."/>
            <person name="Zhou J."/>
            <person name="Deng J."/>
            <person name="Jiang H."/>
            <person name="Liu Y."/>
            <person name="Qu J."/>
            <person name="Song X.-Z."/>
            <person name="Zhang L."/>
            <person name="Villasana D."/>
            <person name="Johnson A."/>
            <person name="Liu J."/>
            <person name="Liyanage D."/>
            <person name="Lorensuhewa L."/>
            <person name="Robinson T."/>
            <person name="Song A."/>
            <person name="Song B.-B."/>
            <person name="Dinh H."/>
            <person name="Thornton R."/>
            <person name="Coyle M."/>
            <person name="Francisco L."/>
            <person name="Jackson L."/>
            <person name="Javaid M."/>
            <person name="Korchina V."/>
            <person name="Kovar C."/>
            <person name="Mata R."/>
            <person name="Mathew T."/>
            <person name="Ngo R."/>
            <person name="Nguyen L."/>
            <person name="Nguyen N."/>
            <person name="Okwuonu G."/>
            <person name="Ongeri F."/>
            <person name="Pham C."/>
            <person name="Simmons D."/>
            <person name="Wilczek-Boney K."/>
            <person name="Hale W."/>
            <person name="Jakkamsetti A."/>
            <person name="Pham P."/>
            <person name="Ruth R."/>
            <person name="San Lucas F."/>
            <person name="Warren J."/>
            <person name="Zhang J."/>
            <person name="Zhao Z."/>
            <person name="Zhou C."/>
            <person name="Zhu D."/>
            <person name="Lee S."/>
            <person name="Bess C."/>
            <person name="Blankenburg K."/>
            <person name="Forbes L."/>
            <person name="Fu Q."/>
            <person name="Gubbala S."/>
            <person name="Hirani K."/>
            <person name="Jayaseelan J.C."/>
            <person name="Lara F."/>
            <person name="Munidasa M."/>
            <person name="Palculict T."/>
            <person name="Patil S."/>
            <person name="Pu L.-L."/>
            <person name="Saada N."/>
            <person name="Tang L."/>
            <person name="Weissenberger G."/>
            <person name="Zhu Y."/>
            <person name="Hemphill L."/>
            <person name="Shang Y."/>
            <person name="Youmans B."/>
            <person name="Ayvaz T."/>
            <person name="Ross M."/>
            <person name="Santibanez J."/>
            <person name="Aqrawi P."/>
            <person name="Gross S."/>
            <person name="Joshi V."/>
            <person name="Fowler G."/>
            <person name="Nazareth L."/>
            <person name="Reid J."/>
            <person name="Worley K."/>
            <person name="Petrosino J."/>
            <person name="Highlander S."/>
            <person name="Gibbs R."/>
        </authorList>
    </citation>
    <scope>NUCLEOTIDE SEQUENCE [LARGE SCALE GENOMIC DNA]</scope>
    <source>
        <strain evidence="3">ATCC 33030</strain>
    </source>
</reference>
<sequence length="490" mass="53905">MFPFTFLVDSQHLGLTEIVAPPKPSFTVVQINELETPGSFIQQEAFVLTVGAAFRDNSDGLRGHVEHLAEQGTVAVGFGISTVFGRIPDAVVDAARENNVGLFEVSRPVPFARILSAVHEEQHRRSTAEQEKRAYLHQQLLHSQEKLTQTATAGDVKALTRDAATTLEARVTIKDPNGLLIAEQVSRAFNAMKKTYSSSYRISSSATDGRPYTVDVTSTRTLTDQDRSLIRHYAGLAATLLSRPAHLRRIHNQLNSFALRIRLGITDEGELYSGAVDTPVDREGFTRPIVIAAQSPRGMQAVVERLDRETSKSDRLLHVLEVDETTFLMVVRPDVTVRDVLGTLGEHRGRVRIAAGGPVLLARLTLDHVNQLVSRARTLRPGDVARANDSGLPWLRDPTVAYALAARREEIFGRLISFDAAYGTDYETTLAVFLRHGARLGEAAEALGVHRHTVRTRMAKIEKLCEIDLHNPAHFSEAYLAMTAFEGGAG</sequence>
<dbReference type="AlphaFoldDB" id="D7WBR0"/>
<evidence type="ECO:0000313" key="4">
    <source>
        <dbReference type="Proteomes" id="UP000004208"/>
    </source>
</evidence>
<dbReference type="STRING" id="585529.HMPREF0291_10549"/>
<evidence type="ECO:0000313" key="3">
    <source>
        <dbReference type="EMBL" id="EFK55291.1"/>
    </source>
</evidence>
<dbReference type="InterPro" id="IPR051448">
    <property type="entry name" value="CdaR-like_regulators"/>
</dbReference>
<evidence type="ECO:0000259" key="2">
    <source>
        <dbReference type="Pfam" id="PF13556"/>
    </source>
</evidence>
<dbReference type="RefSeq" id="WP_005287585.1">
    <property type="nucleotide sequence ID" value="NZ_CM000961.1"/>
</dbReference>
<dbReference type="InterPro" id="IPR025736">
    <property type="entry name" value="PucR_C-HTH_dom"/>
</dbReference>
<dbReference type="Pfam" id="PF07905">
    <property type="entry name" value="PucR"/>
    <property type="match status" value="1"/>
</dbReference>
<feature type="domain" description="Purine catabolism PurC-like" evidence="1">
    <location>
        <begin position="28"/>
        <end position="120"/>
    </location>
</feature>
<dbReference type="Pfam" id="PF13556">
    <property type="entry name" value="HTH_30"/>
    <property type="match status" value="1"/>
</dbReference>
<dbReference type="eggNOG" id="COG2508">
    <property type="taxonomic scope" value="Bacteria"/>
</dbReference>
<dbReference type="Proteomes" id="UP000004208">
    <property type="component" value="Unassembled WGS sequence"/>
</dbReference>
<dbReference type="EMBL" id="ACLJ02000001">
    <property type="protein sequence ID" value="EFK55291.1"/>
    <property type="molecule type" value="Genomic_DNA"/>
</dbReference>
<proteinExistence type="predicted"/>
<dbReference type="InterPro" id="IPR042070">
    <property type="entry name" value="PucR_C-HTH_sf"/>
</dbReference>
<dbReference type="Gene3D" id="1.10.10.2840">
    <property type="entry name" value="PucR C-terminal helix-turn-helix domain"/>
    <property type="match status" value="1"/>
</dbReference>
<feature type="domain" description="PucR C-terminal helix-turn-helix" evidence="2">
    <location>
        <begin position="428"/>
        <end position="483"/>
    </location>
</feature>
<dbReference type="PANTHER" id="PTHR33744">
    <property type="entry name" value="CARBOHYDRATE DIACID REGULATOR"/>
    <property type="match status" value="1"/>
</dbReference>
<keyword evidence="4" id="KW-1185">Reference proteome</keyword>
<organism evidence="3 4">
    <name type="scientific">Corynebacterium genitalium ATCC 33030</name>
    <dbReference type="NCBI Taxonomy" id="585529"/>
    <lineage>
        <taxon>Bacteria</taxon>
        <taxon>Bacillati</taxon>
        <taxon>Actinomycetota</taxon>
        <taxon>Actinomycetes</taxon>
        <taxon>Mycobacteriales</taxon>
        <taxon>Corynebacteriaceae</taxon>
        <taxon>Corynebacterium</taxon>
    </lineage>
</organism>
<gene>
    <name evidence="3" type="ORF">HMPREF0291_10549</name>
</gene>